<dbReference type="GO" id="GO:0016853">
    <property type="term" value="F:isomerase activity"/>
    <property type="evidence" value="ECO:0007669"/>
    <property type="project" value="UniProtKB-KW"/>
</dbReference>
<dbReference type="InterPro" id="IPR050280">
    <property type="entry name" value="OMP_Chaperone_SurA"/>
</dbReference>
<proteinExistence type="predicted"/>
<dbReference type="InterPro" id="IPR000297">
    <property type="entry name" value="PPIase_PpiC"/>
</dbReference>
<evidence type="ECO:0000259" key="3">
    <source>
        <dbReference type="PROSITE" id="PS50198"/>
    </source>
</evidence>
<keyword evidence="2" id="KW-0697">Rotamase</keyword>
<gene>
    <name evidence="4" type="ORF">HPS54_00920</name>
</gene>
<evidence type="ECO:0000256" key="1">
    <source>
        <dbReference type="ARBA" id="ARBA00022729"/>
    </source>
</evidence>
<dbReference type="PROSITE" id="PS50198">
    <property type="entry name" value="PPIC_PPIASE_2"/>
    <property type="match status" value="2"/>
</dbReference>
<dbReference type="PANTHER" id="PTHR47637">
    <property type="entry name" value="CHAPERONE SURA"/>
    <property type="match status" value="1"/>
</dbReference>
<dbReference type="SUPFAM" id="SSF54534">
    <property type="entry name" value="FKBP-like"/>
    <property type="match status" value="2"/>
</dbReference>
<dbReference type="Proteomes" id="UP000820977">
    <property type="component" value="Unassembled WGS sequence"/>
</dbReference>
<accession>A0ABX2B1J8</accession>
<keyword evidence="1" id="KW-0732">Signal</keyword>
<keyword evidence="5" id="KW-1185">Reference proteome</keyword>
<comment type="caution">
    <text evidence="4">The sequence shown here is derived from an EMBL/GenBank/DDBJ whole genome shotgun (WGS) entry which is preliminary data.</text>
</comment>
<evidence type="ECO:0000313" key="5">
    <source>
        <dbReference type="Proteomes" id="UP000820977"/>
    </source>
</evidence>
<dbReference type="PANTHER" id="PTHR47637:SF1">
    <property type="entry name" value="CHAPERONE SURA"/>
    <property type="match status" value="1"/>
</dbReference>
<dbReference type="SUPFAM" id="SSF109998">
    <property type="entry name" value="Triger factor/SurA peptide-binding domain-like"/>
    <property type="match status" value="1"/>
</dbReference>
<sequence>MLLGGLGVKAQHDGDDTAENTDTVKVLTDTVAAVDENSIIDEVIWVVGDEPILKSDVEAIRMQGEVEGVKWNGNPDCAIPEQIAVQKLFLHQAAIDSIEVTESEVVQSVDQQINYWIQAAGGKEKLEEYKKQSITAMRQSMRDDFRDRQLIEKMKDKLVSDITVSPADVRRFFKDMPEDSIPLVPTEVEVQIITKSPKVAPEEINRVKDELRNYTDRVINGETSFSTLARLYSEDPGTARLGGEFDDYVGRGLLDPAFAAVAFNLTDPKKISKIVETEFGYHIIQLVDKRGDKIKVRHILRKPHISQEAVDEAEVVLDSVATSIREGKYTFDDAAVYVSDDKDTRNNHGLMANSSEAGRTSKFRMQDLPPEIAKVVDTLKVGEVSHAFNMIDSRGKRVCVIAKLKSRVEAHRATITEDFQVLKNEVLAKRREDFIKEWIQDKLKTTYVRMNNRYKDCDFEYQGWIK</sequence>
<name>A0ABX2B1J8_9BACT</name>
<dbReference type="InterPro" id="IPR046357">
    <property type="entry name" value="PPIase_dom_sf"/>
</dbReference>
<reference evidence="4 5" key="1">
    <citation type="submission" date="2020-05" db="EMBL/GenBank/DDBJ databases">
        <title>Distinct polysaccharide utilization as determinants for interspecies competition between intestinal Prevotella spp.</title>
        <authorList>
            <person name="Galvez E.J.C."/>
            <person name="Iljazovic A."/>
            <person name="Strowig T."/>
        </authorList>
    </citation>
    <scope>NUCLEOTIDE SEQUENCE [LARGE SCALE GENOMIC DNA]</scope>
    <source>
        <strain evidence="4 5">PCHR</strain>
    </source>
</reference>
<dbReference type="Gene3D" id="3.10.50.40">
    <property type="match status" value="2"/>
</dbReference>
<dbReference type="Pfam" id="PF00639">
    <property type="entry name" value="Rotamase"/>
    <property type="match status" value="2"/>
</dbReference>
<protein>
    <submittedName>
        <fullName evidence="4">Peptidylprolyl isomerase</fullName>
    </submittedName>
</protein>
<evidence type="ECO:0000313" key="4">
    <source>
        <dbReference type="EMBL" id="NPE24090.1"/>
    </source>
</evidence>
<dbReference type="InterPro" id="IPR027304">
    <property type="entry name" value="Trigger_fact/SurA_dom_sf"/>
</dbReference>
<keyword evidence="2 4" id="KW-0413">Isomerase</keyword>
<feature type="domain" description="PpiC" evidence="3">
    <location>
        <begin position="291"/>
        <end position="393"/>
    </location>
</feature>
<organism evidence="4 5">
    <name type="scientific">Xylanibacter caecicola</name>
    <dbReference type="NCBI Taxonomy" id="2736294"/>
    <lineage>
        <taxon>Bacteria</taxon>
        <taxon>Pseudomonadati</taxon>
        <taxon>Bacteroidota</taxon>
        <taxon>Bacteroidia</taxon>
        <taxon>Bacteroidales</taxon>
        <taxon>Prevotellaceae</taxon>
        <taxon>Xylanibacter</taxon>
    </lineage>
</organism>
<dbReference type="EMBL" id="JABKKJ010000001">
    <property type="protein sequence ID" value="NPE24090.1"/>
    <property type="molecule type" value="Genomic_DNA"/>
</dbReference>
<evidence type="ECO:0000256" key="2">
    <source>
        <dbReference type="PROSITE-ProRule" id="PRU00278"/>
    </source>
</evidence>
<feature type="domain" description="PpiC" evidence="3">
    <location>
        <begin position="185"/>
        <end position="288"/>
    </location>
</feature>